<gene>
    <name evidence="2" type="ORF">EAS64_14515</name>
</gene>
<reference evidence="2 3" key="1">
    <citation type="submission" date="2018-11" db="EMBL/GenBank/DDBJ databases">
        <title>Trebonia kvetii gen.nov., sp.nov., a novel acidophilic actinobacterium, and proposal of the new actinobacterial family Treboniaceae fam. nov.</title>
        <authorList>
            <person name="Rapoport D."/>
            <person name="Sagova-Mareckova M."/>
            <person name="Sedlacek I."/>
            <person name="Provaznik J."/>
            <person name="Kralova S."/>
            <person name="Pavlinic D."/>
            <person name="Benes V."/>
            <person name="Kopecky J."/>
        </authorList>
    </citation>
    <scope>NUCLEOTIDE SEQUENCE [LARGE SCALE GENOMIC DNA]</scope>
    <source>
        <strain evidence="2 3">15Tr583</strain>
    </source>
</reference>
<sequence length="292" mass="30697">MPTESRDDAFPPVRLLSPADLDLCVALSIDRGWLPEKAKWSLLLAGSQTFGIDAPDGRGLAGAVVLTRWAADYASVGMMLVASRYQRRGLGKALMEHLLAAAGAGATVTLFATDMGRPLYEKLGFKPVRRNVSFVGKFKPGRVPAALPGTVRTATAADLPAILEADRAAFGADRGHILGRLPGFADRIAILDDPAHGITGYAAAWRNHVTSTVIGPLVAADQEAAKRLVAHLAAGVTTTVRLDLDPDREGLPGWANAHGLEPAASTLVMAHGEIVPRGTPERLFAPISVALA</sequence>
<dbReference type="PANTHER" id="PTHR47237:SF2">
    <property type="entry name" value="BLL4206 PROTEIN"/>
    <property type="match status" value="1"/>
</dbReference>
<evidence type="ECO:0000313" key="2">
    <source>
        <dbReference type="EMBL" id="TVZ05703.1"/>
    </source>
</evidence>
<dbReference type="Gene3D" id="3.40.630.30">
    <property type="match status" value="1"/>
</dbReference>
<dbReference type="InterPro" id="IPR016181">
    <property type="entry name" value="Acyl_CoA_acyltransferase"/>
</dbReference>
<dbReference type="PANTHER" id="PTHR47237">
    <property type="entry name" value="SLL0310 PROTEIN"/>
    <property type="match status" value="1"/>
</dbReference>
<organism evidence="2 3">
    <name type="scientific">Trebonia kvetii</name>
    <dbReference type="NCBI Taxonomy" id="2480626"/>
    <lineage>
        <taxon>Bacteria</taxon>
        <taxon>Bacillati</taxon>
        <taxon>Actinomycetota</taxon>
        <taxon>Actinomycetes</taxon>
        <taxon>Streptosporangiales</taxon>
        <taxon>Treboniaceae</taxon>
        <taxon>Trebonia</taxon>
    </lineage>
</organism>
<name>A0A6P2C843_9ACTN</name>
<keyword evidence="2" id="KW-0808">Transferase</keyword>
<dbReference type="RefSeq" id="WP_145853404.1">
    <property type="nucleotide sequence ID" value="NZ_RPFW01000002.1"/>
</dbReference>
<dbReference type="AlphaFoldDB" id="A0A6P2C843"/>
<dbReference type="Gene3D" id="3.40.630.90">
    <property type="match status" value="1"/>
</dbReference>
<dbReference type="Proteomes" id="UP000460272">
    <property type="component" value="Unassembled WGS sequence"/>
</dbReference>
<protein>
    <submittedName>
        <fullName evidence="2">N-acetyltransferase</fullName>
    </submittedName>
</protein>
<dbReference type="InterPro" id="IPR041496">
    <property type="entry name" value="YitH/HolE_GNAT"/>
</dbReference>
<dbReference type="OrthoDB" id="510731at2"/>
<dbReference type="InterPro" id="IPR000182">
    <property type="entry name" value="GNAT_dom"/>
</dbReference>
<dbReference type="InterPro" id="IPR052729">
    <property type="entry name" value="Acyl/Acetyltrans_Enzymes"/>
</dbReference>
<evidence type="ECO:0000313" key="3">
    <source>
        <dbReference type="Proteomes" id="UP000460272"/>
    </source>
</evidence>
<dbReference type="Pfam" id="PF18014">
    <property type="entry name" value="Acetyltransf_18"/>
    <property type="match status" value="1"/>
</dbReference>
<dbReference type="Pfam" id="PF13508">
    <property type="entry name" value="Acetyltransf_7"/>
    <property type="match status" value="1"/>
</dbReference>
<accession>A0A6P2C843</accession>
<comment type="caution">
    <text evidence="2">The sequence shown here is derived from an EMBL/GenBank/DDBJ whole genome shotgun (WGS) entry which is preliminary data.</text>
</comment>
<dbReference type="CDD" id="cd04301">
    <property type="entry name" value="NAT_SF"/>
    <property type="match status" value="1"/>
</dbReference>
<dbReference type="EMBL" id="RPFW01000002">
    <property type="protein sequence ID" value="TVZ05703.1"/>
    <property type="molecule type" value="Genomic_DNA"/>
</dbReference>
<evidence type="ECO:0000259" key="1">
    <source>
        <dbReference type="PROSITE" id="PS51186"/>
    </source>
</evidence>
<feature type="domain" description="N-acetyltransferase" evidence="1">
    <location>
        <begin position="11"/>
        <end position="150"/>
    </location>
</feature>
<keyword evidence="3" id="KW-1185">Reference proteome</keyword>
<proteinExistence type="predicted"/>
<dbReference type="SUPFAM" id="SSF55729">
    <property type="entry name" value="Acyl-CoA N-acyltransferases (Nat)"/>
    <property type="match status" value="1"/>
</dbReference>
<dbReference type="GO" id="GO:0016747">
    <property type="term" value="F:acyltransferase activity, transferring groups other than amino-acyl groups"/>
    <property type="evidence" value="ECO:0007669"/>
    <property type="project" value="InterPro"/>
</dbReference>
<dbReference type="PROSITE" id="PS51186">
    <property type="entry name" value="GNAT"/>
    <property type="match status" value="1"/>
</dbReference>